<proteinExistence type="predicted"/>
<sequence>MLNIIRLCVGCESIEDVQQWQCDPARDLPAPWSEHVYTLTTMYPKRADELLDGGSLYWIIKGRIAFRQRFVHIDRVSSEDGGQRTRFILRREWIETVPTFARPFQGWRYFEPERAPADLNRVEGTGDVLPAEMAAELKALGLI</sequence>
<name>A0ABW5DQW0_9PROT</name>
<protein>
    <submittedName>
        <fullName evidence="1">DUF1489 family protein</fullName>
    </submittedName>
</protein>
<dbReference type="RefSeq" id="WP_379876529.1">
    <property type="nucleotide sequence ID" value="NZ_JBHUIP010000012.1"/>
</dbReference>
<evidence type="ECO:0000313" key="1">
    <source>
        <dbReference type="EMBL" id="MFD2263513.1"/>
    </source>
</evidence>
<dbReference type="Pfam" id="PF07370">
    <property type="entry name" value="DUF1489"/>
    <property type="match status" value="1"/>
</dbReference>
<organism evidence="1 2">
    <name type="scientific">Lacibacterium aquatile</name>
    <dbReference type="NCBI Taxonomy" id="1168082"/>
    <lineage>
        <taxon>Bacteria</taxon>
        <taxon>Pseudomonadati</taxon>
        <taxon>Pseudomonadota</taxon>
        <taxon>Alphaproteobacteria</taxon>
        <taxon>Rhodospirillales</taxon>
        <taxon>Rhodospirillaceae</taxon>
    </lineage>
</organism>
<evidence type="ECO:0000313" key="2">
    <source>
        <dbReference type="Proteomes" id="UP001597295"/>
    </source>
</evidence>
<comment type="caution">
    <text evidence="1">The sequence shown here is derived from an EMBL/GenBank/DDBJ whole genome shotgun (WGS) entry which is preliminary data.</text>
</comment>
<dbReference type="PIRSF" id="PIRSF032025">
    <property type="entry name" value="UCP032025"/>
    <property type="match status" value="1"/>
</dbReference>
<reference evidence="2" key="1">
    <citation type="journal article" date="2019" name="Int. J. Syst. Evol. Microbiol.">
        <title>The Global Catalogue of Microorganisms (GCM) 10K type strain sequencing project: providing services to taxonomists for standard genome sequencing and annotation.</title>
        <authorList>
            <consortium name="The Broad Institute Genomics Platform"/>
            <consortium name="The Broad Institute Genome Sequencing Center for Infectious Disease"/>
            <person name="Wu L."/>
            <person name="Ma J."/>
        </authorList>
    </citation>
    <scope>NUCLEOTIDE SEQUENCE [LARGE SCALE GENOMIC DNA]</scope>
    <source>
        <strain evidence="2">CGMCC 1.19062</strain>
    </source>
</reference>
<dbReference type="InterPro" id="IPR008320">
    <property type="entry name" value="UCP032025"/>
</dbReference>
<dbReference type="EMBL" id="JBHUIP010000012">
    <property type="protein sequence ID" value="MFD2263513.1"/>
    <property type="molecule type" value="Genomic_DNA"/>
</dbReference>
<dbReference type="Proteomes" id="UP001597295">
    <property type="component" value="Unassembled WGS sequence"/>
</dbReference>
<keyword evidence="2" id="KW-1185">Reference proteome</keyword>
<accession>A0ABW5DQW0</accession>
<gene>
    <name evidence="1" type="ORF">ACFSM5_11485</name>
</gene>